<evidence type="ECO:0000256" key="1">
    <source>
        <dbReference type="SAM" id="Phobius"/>
    </source>
</evidence>
<dbReference type="RefSeq" id="WP_154567395.1">
    <property type="nucleotide sequence ID" value="NZ_VOSW01000162.1"/>
</dbReference>
<reference evidence="2 3" key="1">
    <citation type="journal article" date="2020" name="Int. J. Syst. Evol. Microbiol.">
        <title>Paraburkholderia madseniana sp. nov., a phenolic acid-degrading bacterium isolated from acidic forest soil.</title>
        <authorList>
            <person name="Wilhelm R.C."/>
            <person name="Murphy S.J.L."/>
            <person name="Feriancek N.M."/>
            <person name="Karasz D.C."/>
            <person name="DeRito C.M."/>
            <person name="Newman J.D."/>
            <person name="Buckley D.H."/>
        </authorList>
    </citation>
    <scope>NUCLEOTIDE SEQUENCE [LARGE SCALE GENOMIC DNA]</scope>
    <source>
        <strain evidence="2 3">RP11</strain>
    </source>
</reference>
<feature type="transmembrane region" description="Helical" evidence="1">
    <location>
        <begin position="219"/>
        <end position="239"/>
    </location>
</feature>
<evidence type="ECO:0000313" key="2">
    <source>
        <dbReference type="EMBL" id="KAE8753879.1"/>
    </source>
</evidence>
<dbReference type="OrthoDB" id="9901241at2"/>
<keyword evidence="1" id="KW-0472">Membrane</keyword>
<protein>
    <submittedName>
        <fullName evidence="2">Uncharacterized protein</fullName>
    </submittedName>
</protein>
<name>A0A6N6W183_9BURK</name>
<comment type="caution">
    <text evidence="2">The sequence shown here is derived from an EMBL/GenBank/DDBJ whole genome shotgun (WGS) entry which is preliminary data.</text>
</comment>
<accession>A0A6N6W183</accession>
<keyword evidence="1" id="KW-0812">Transmembrane</keyword>
<gene>
    <name evidence="2" type="ORF">FSO04_42790</name>
</gene>
<dbReference type="AlphaFoldDB" id="A0A6N6W183"/>
<evidence type="ECO:0000313" key="3">
    <source>
        <dbReference type="Proteomes" id="UP000463700"/>
    </source>
</evidence>
<organism evidence="2 3">
    <name type="scientific">Paraburkholderia madseniana</name>
    <dbReference type="NCBI Taxonomy" id="2599607"/>
    <lineage>
        <taxon>Bacteria</taxon>
        <taxon>Pseudomonadati</taxon>
        <taxon>Pseudomonadota</taxon>
        <taxon>Betaproteobacteria</taxon>
        <taxon>Burkholderiales</taxon>
        <taxon>Burkholderiaceae</taxon>
        <taxon>Paraburkholderia</taxon>
    </lineage>
</organism>
<sequence>MDEDRLSSSLPPMTLEAARYTRQLRDLQRFEDRLRHINDTLDAKGSGLEGVVVGAVEELRGILRANIDHAQSSSRAYQELIDAIRAASVTFRGDIEDVMKGARLDEFLDKVGEAVHINGYAALDLLVKDELKASNELQDKRWTLAKKEMTTMVVESEKRISKACADLAQAMQVNIHNIEAIAAGKPTLPVSLPGVSFAQRLRTAVLTPIVLFRRWCMDAMAPAVVLACFTIFIYVAFALRHLMQ</sequence>
<dbReference type="EMBL" id="VOSW01000162">
    <property type="protein sequence ID" value="KAE8753879.1"/>
    <property type="molecule type" value="Genomic_DNA"/>
</dbReference>
<keyword evidence="1" id="KW-1133">Transmembrane helix</keyword>
<proteinExistence type="predicted"/>
<dbReference type="Proteomes" id="UP000463700">
    <property type="component" value="Unassembled WGS sequence"/>
</dbReference>